<feature type="compositionally biased region" description="Low complexity" evidence="8">
    <location>
        <begin position="184"/>
        <end position="197"/>
    </location>
</feature>
<dbReference type="Proteomes" id="UP000239649">
    <property type="component" value="Unassembled WGS sequence"/>
</dbReference>
<feature type="compositionally biased region" description="Low complexity" evidence="8">
    <location>
        <begin position="633"/>
        <end position="655"/>
    </location>
</feature>
<evidence type="ECO:0000256" key="6">
    <source>
        <dbReference type="ARBA" id="ARBA00023242"/>
    </source>
</evidence>
<keyword evidence="3 7" id="KW-0805">Transcription regulation</keyword>
<evidence type="ECO:0000256" key="7">
    <source>
        <dbReference type="RuleBase" id="RU003796"/>
    </source>
</evidence>
<dbReference type="SUPFAM" id="SSF46785">
    <property type="entry name" value="Winged helix' DNA-binding domain"/>
    <property type="match status" value="1"/>
</dbReference>
<feature type="domain" description="Transcription factor DP C-terminal" evidence="9">
    <location>
        <begin position="307"/>
        <end position="439"/>
    </location>
</feature>
<dbReference type="SUPFAM" id="SSF144074">
    <property type="entry name" value="E2F-DP heterodimerization region"/>
    <property type="match status" value="1"/>
</dbReference>
<dbReference type="InterPro" id="IPR038168">
    <property type="entry name" value="TF_DP_C_sf"/>
</dbReference>
<evidence type="ECO:0000256" key="3">
    <source>
        <dbReference type="ARBA" id="ARBA00023015"/>
    </source>
</evidence>
<name>A0A2P6VMF1_9CHLO</name>
<evidence type="ECO:0000256" key="1">
    <source>
        <dbReference type="ARBA" id="ARBA00004123"/>
    </source>
</evidence>
<feature type="compositionally biased region" description="Low complexity" evidence="8">
    <location>
        <begin position="527"/>
        <end position="537"/>
    </location>
</feature>
<feature type="region of interest" description="Disordered" evidence="8">
    <location>
        <begin position="142"/>
        <end position="197"/>
    </location>
</feature>
<evidence type="ECO:0000259" key="9">
    <source>
        <dbReference type="SMART" id="SM01138"/>
    </source>
</evidence>
<feature type="compositionally biased region" description="Low complexity" evidence="8">
    <location>
        <begin position="596"/>
        <end position="626"/>
    </location>
</feature>
<comment type="subcellular location">
    <subcellularLocation>
        <location evidence="1 7">Nucleus</location>
    </subcellularLocation>
</comment>
<keyword evidence="5 7" id="KW-0804">Transcription</keyword>
<dbReference type="SMART" id="SM01138">
    <property type="entry name" value="DP"/>
    <property type="match status" value="1"/>
</dbReference>
<evidence type="ECO:0000256" key="8">
    <source>
        <dbReference type="SAM" id="MobiDB-lite"/>
    </source>
</evidence>
<organism evidence="11 12">
    <name type="scientific">Micractinium conductrix</name>
    <dbReference type="NCBI Taxonomy" id="554055"/>
    <lineage>
        <taxon>Eukaryota</taxon>
        <taxon>Viridiplantae</taxon>
        <taxon>Chlorophyta</taxon>
        <taxon>core chlorophytes</taxon>
        <taxon>Trebouxiophyceae</taxon>
        <taxon>Chlorellales</taxon>
        <taxon>Chlorellaceae</taxon>
        <taxon>Chlorella clade</taxon>
        <taxon>Micractinium</taxon>
    </lineage>
</organism>
<comment type="caution">
    <text evidence="11">The sequence shown here is derived from an EMBL/GenBank/DDBJ whole genome shotgun (WGS) entry which is preliminary data.</text>
</comment>
<dbReference type="PANTHER" id="PTHR12548">
    <property type="entry name" value="TRANSCRIPTION FACTOR DP"/>
    <property type="match status" value="1"/>
</dbReference>
<dbReference type="InterPro" id="IPR014889">
    <property type="entry name" value="Transc_factor_DP_C"/>
</dbReference>
<proteinExistence type="inferred from homology"/>
<dbReference type="PANTHER" id="PTHR12548:SF9">
    <property type="entry name" value="TRANSCRIPTION FACTOR DP"/>
    <property type="match status" value="1"/>
</dbReference>
<feature type="region of interest" description="Disordered" evidence="8">
    <location>
        <begin position="596"/>
        <end position="663"/>
    </location>
</feature>
<dbReference type="InterPro" id="IPR037241">
    <property type="entry name" value="E2F-DP_heterodim"/>
</dbReference>
<gene>
    <name evidence="11" type="ORF">C2E20_1608</name>
</gene>
<reference evidence="11 12" key="1">
    <citation type="journal article" date="2018" name="Plant J.">
        <title>Genome sequences of Chlorella sorokiniana UTEX 1602 and Micractinium conductrix SAG 241.80: implications to maltose excretion by a green alga.</title>
        <authorList>
            <person name="Arriola M.B."/>
            <person name="Velmurugan N."/>
            <person name="Zhang Y."/>
            <person name="Plunkett M.H."/>
            <person name="Hondzo H."/>
            <person name="Barney B.M."/>
        </authorList>
    </citation>
    <scope>NUCLEOTIDE SEQUENCE [LARGE SCALE GENOMIC DNA]</scope>
    <source>
        <strain evidence="11 12">SAG 241.80</strain>
    </source>
</reference>
<dbReference type="GO" id="GO:0005634">
    <property type="term" value="C:nucleus"/>
    <property type="evidence" value="ECO:0007669"/>
    <property type="project" value="UniProtKB-SubCell"/>
</dbReference>
<feature type="compositionally biased region" description="Low complexity" evidence="8">
    <location>
        <begin position="470"/>
        <end position="520"/>
    </location>
</feature>
<protein>
    <submittedName>
        <fullName evidence="11">Transcription factor DPB</fullName>
    </submittedName>
</protein>
<accession>A0A2P6VMF1</accession>
<dbReference type="InterPro" id="IPR036388">
    <property type="entry name" value="WH-like_DNA-bd_sf"/>
</dbReference>
<comment type="similarity">
    <text evidence="2 7">Belongs to the E2F/DP family.</text>
</comment>
<dbReference type="GO" id="GO:0051726">
    <property type="term" value="P:regulation of cell cycle"/>
    <property type="evidence" value="ECO:0007669"/>
    <property type="project" value="InterPro"/>
</dbReference>
<dbReference type="SMART" id="SM01372">
    <property type="entry name" value="E2F_TDP"/>
    <property type="match status" value="1"/>
</dbReference>
<evidence type="ECO:0000313" key="11">
    <source>
        <dbReference type="EMBL" id="PSC75281.1"/>
    </source>
</evidence>
<dbReference type="OrthoDB" id="552115at2759"/>
<evidence type="ECO:0000256" key="2">
    <source>
        <dbReference type="ARBA" id="ARBA00010940"/>
    </source>
</evidence>
<dbReference type="AlphaFoldDB" id="A0A2P6VMF1"/>
<dbReference type="InterPro" id="IPR036390">
    <property type="entry name" value="WH_DNA-bd_sf"/>
</dbReference>
<dbReference type="InterPro" id="IPR003316">
    <property type="entry name" value="E2F_WHTH_DNA-bd_dom"/>
</dbReference>
<feature type="compositionally biased region" description="Low complexity" evidence="8">
    <location>
        <begin position="153"/>
        <end position="173"/>
    </location>
</feature>
<feature type="region of interest" description="Disordered" evidence="8">
    <location>
        <begin position="31"/>
        <end position="72"/>
    </location>
</feature>
<keyword evidence="6 7" id="KW-0539">Nucleus</keyword>
<evidence type="ECO:0000259" key="10">
    <source>
        <dbReference type="SMART" id="SM01372"/>
    </source>
</evidence>
<dbReference type="Gene3D" id="1.10.10.10">
    <property type="entry name" value="Winged helix-like DNA-binding domain superfamily/Winged helix DNA-binding domain"/>
    <property type="match status" value="1"/>
</dbReference>
<feature type="domain" description="E2F/DP family winged-helix DNA-binding" evidence="10">
    <location>
        <begin position="218"/>
        <end position="299"/>
    </location>
</feature>
<keyword evidence="4 7" id="KW-0238">DNA-binding</keyword>
<dbReference type="FunFam" id="1.10.10.10:FF:000360">
    <property type="entry name" value="Transcription factor Dp-1, a"/>
    <property type="match status" value="1"/>
</dbReference>
<feature type="region of interest" description="Disordered" evidence="8">
    <location>
        <begin position="430"/>
        <end position="567"/>
    </location>
</feature>
<dbReference type="Pfam" id="PF08781">
    <property type="entry name" value="DP"/>
    <property type="match status" value="1"/>
</dbReference>
<dbReference type="Gene3D" id="1.20.140.80">
    <property type="entry name" value="Transcription factor DP"/>
    <property type="match status" value="1"/>
</dbReference>
<dbReference type="GO" id="GO:0000981">
    <property type="term" value="F:DNA-binding transcription factor activity, RNA polymerase II-specific"/>
    <property type="evidence" value="ECO:0007669"/>
    <property type="project" value="TreeGrafter"/>
</dbReference>
<dbReference type="STRING" id="554055.A0A2P6VMF1"/>
<dbReference type="InterPro" id="IPR015648">
    <property type="entry name" value="Transcrpt_fac_DP"/>
</dbReference>
<dbReference type="EMBL" id="LHPF02000002">
    <property type="protein sequence ID" value="PSC75281.1"/>
    <property type="molecule type" value="Genomic_DNA"/>
</dbReference>
<evidence type="ECO:0000313" key="12">
    <source>
        <dbReference type="Proteomes" id="UP000239649"/>
    </source>
</evidence>
<evidence type="ECO:0000256" key="5">
    <source>
        <dbReference type="ARBA" id="ARBA00023163"/>
    </source>
</evidence>
<feature type="compositionally biased region" description="Basic and acidic residues" evidence="8">
    <location>
        <begin position="31"/>
        <end position="43"/>
    </location>
</feature>
<sequence>MGSLDELLLAELQETGVYELAATVGRVQDGRLQETPHGGEDAWHSSTGPGPLSLLSGGNADGGLGAHARQQQDALQHRVLPHHGMEPAELAAADAALADCLQKVEEAAVGLRLAEMQLEQWSLTEAGSAGAGGSVGAATPAVDGGAATADSQASPVDAAHAADATSDTPAAAASKRKRSGRGGAAAPAAAPAAGGSGRNAAAAAAGAEDASGNGGRGTGKGGLRHFSLKVCEKVESKGDTSYEEVANELIADLAAEVAAGLVEQLHDEKNIRRRVYDALNVLEAIGMITKNKKAITWRGWPQGLGRSSEERLRAERGKAVERLEAKRQLLQDALHKANCLCNLVLRNHDAPAPAIEAMQDAGLPVPNPLMLPFMLVRADADAVVEIEISADQLNAHIDFQQWPFVLYDDDRIMRLMGLHQPQPCLVAALHEQQAQQAQHQHQHQHQHQQQQQQAADDEGAAVAIKSEPMQQEQQQAQQQQQQQRQQPPSQQQRQQQQQPQHLQHQQHVMAGAPPSLQRQPQQPPPQQQQQWSALASPAYPPPAAVAAAQPTPGKPADGRLPTPALQLSPLLGSPTAVAAGLGSSVSAMELGSPPASAARQAAAGSSGAGFFAQQQQRQQQQQQQQQHYHHPEQQQQQPLLRPAGLAPLPAKPAHPSGGSPANGLVPARLVPAAPLGMCPMPAGSWPGQWAGGISAAVAAGLQASGTAPPAHSGQPTIPLLRPAATISSRQVQQQGRPLQ</sequence>
<dbReference type="Pfam" id="PF02319">
    <property type="entry name" value="WHD_E2F_TDP"/>
    <property type="match status" value="1"/>
</dbReference>
<feature type="compositionally biased region" description="Low complexity" evidence="8">
    <location>
        <begin position="45"/>
        <end position="58"/>
    </location>
</feature>
<evidence type="ECO:0000256" key="4">
    <source>
        <dbReference type="ARBA" id="ARBA00023125"/>
    </source>
</evidence>
<dbReference type="GO" id="GO:0000977">
    <property type="term" value="F:RNA polymerase II transcription regulatory region sequence-specific DNA binding"/>
    <property type="evidence" value="ECO:0007669"/>
    <property type="project" value="TreeGrafter"/>
</dbReference>
<keyword evidence="12" id="KW-1185">Reference proteome</keyword>
<dbReference type="GO" id="GO:0005667">
    <property type="term" value="C:transcription regulator complex"/>
    <property type="evidence" value="ECO:0007669"/>
    <property type="project" value="InterPro"/>
</dbReference>